<organism evidence="6 7">
    <name type="scientific">Pomacea canaliculata</name>
    <name type="common">Golden apple snail</name>
    <dbReference type="NCBI Taxonomy" id="400727"/>
    <lineage>
        <taxon>Eukaryota</taxon>
        <taxon>Metazoa</taxon>
        <taxon>Spiralia</taxon>
        <taxon>Lophotrochozoa</taxon>
        <taxon>Mollusca</taxon>
        <taxon>Gastropoda</taxon>
        <taxon>Caenogastropoda</taxon>
        <taxon>Architaenioglossa</taxon>
        <taxon>Ampullarioidea</taxon>
        <taxon>Ampullariidae</taxon>
        <taxon>Pomacea</taxon>
    </lineage>
</organism>
<feature type="compositionally biased region" description="Basic and acidic residues" evidence="4">
    <location>
        <begin position="1016"/>
        <end position="1030"/>
    </location>
</feature>
<dbReference type="AlphaFoldDB" id="A0A2T7NUV8"/>
<feature type="region of interest" description="Disordered" evidence="4">
    <location>
        <begin position="1016"/>
        <end position="1053"/>
    </location>
</feature>
<name>A0A2T7NUV8_POMCA</name>
<gene>
    <name evidence="6" type="ORF">C0Q70_15439</name>
</gene>
<feature type="repeat" description="ANK" evidence="2">
    <location>
        <begin position="59"/>
        <end position="91"/>
    </location>
</feature>
<feature type="region of interest" description="Disordered" evidence="4">
    <location>
        <begin position="162"/>
        <end position="303"/>
    </location>
</feature>
<keyword evidence="2" id="KW-0040">ANK repeat</keyword>
<dbReference type="InterPro" id="IPR050657">
    <property type="entry name" value="Ankyrin_repeat_domain"/>
</dbReference>
<evidence type="ECO:0000256" key="1">
    <source>
        <dbReference type="ARBA" id="ARBA00023054"/>
    </source>
</evidence>
<dbReference type="PROSITE" id="PS50297">
    <property type="entry name" value="ANK_REP_REGION"/>
    <property type="match status" value="1"/>
</dbReference>
<dbReference type="PROSITE" id="PS51257">
    <property type="entry name" value="PROKAR_LIPOPROTEIN"/>
    <property type="match status" value="1"/>
</dbReference>
<dbReference type="EMBL" id="PZQS01000009">
    <property type="protein sequence ID" value="PVD24945.1"/>
    <property type="molecule type" value="Genomic_DNA"/>
</dbReference>
<dbReference type="InterPro" id="IPR036770">
    <property type="entry name" value="Ankyrin_rpt-contain_sf"/>
</dbReference>
<evidence type="ECO:0000313" key="6">
    <source>
        <dbReference type="EMBL" id="PVD24945.1"/>
    </source>
</evidence>
<dbReference type="SUPFAM" id="SSF48403">
    <property type="entry name" value="Ankyrin repeat"/>
    <property type="match status" value="1"/>
</dbReference>
<dbReference type="PANTHER" id="PTHR24147:SF53">
    <property type="entry name" value="ANKYRIN REPEAT DOMAIN 26"/>
    <property type="match status" value="1"/>
</dbReference>
<reference evidence="6 7" key="1">
    <citation type="submission" date="2018-04" db="EMBL/GenBank/DDBJ databases">
        <title>The genome of golden apple snail Pomacea canaliculata provides insight into stress tolerance and invasive adaptation.</title>
        <authorList>
            <person name="Liu C."/>
            <person name="Liu B."/>
            <person name="Ren Y."/>
            <person name="Zhang Y."/>
            <person name="Wang H."/>
            <person name="Li S."/>
            <person name="Jiang F."/>
            <person name="Yin L."/>
            <person name="Zhang G."/>
            <person name="Qian W."/>
            <person name="Fan W."/>
        </authorList>
    </citation>
    <scope>NUCLEOTIDE SEQUENCE [LARGE SCALE GENOMIC DNA]</scope>
    <source>
        <strain evidence="6">SZHN2017</strain>
        <tissue evidence="6">Muscle</tissue>
    </source>
</reference>
<feature type="non-terminal residue" evidence="6">
    <location>
        <position position="1053"/>
    </location>
</feature>
<accession>A0A2T7NUV8</accession>
<feature type="coiled-coil region" evidence="3">
    <location>
        <begin position="626"/>
        <end position="653"/>
    </location>
</feature>
<dbReference type="Gene3D" id="1.25.40.20">
    <property type="entry name" value="Ankyrin repeat-containing domain"/>
    <property type="match status" value="1"/>
</dbReference>
<keyword evidence="7" id="KW-1185">Reference proteome</keyword>
<dbReference type="OrthoDB" id="6066131at2759"/>
<feature type="region of interest" description="Disordered" evidence="4">
    <location>
        <begin position="597"/>
        <end position="621"/>
    </location>
</feature>
<feature type="compositionally biased region" description="Basic and acidic residues" evidence="4">
    <location>
        <begin position="235"/>
        <end position="263"/>
    </location>
</feature>
<comment type="caution">
    <text evidence="6">The sequence shown here is derived from an EMBL/GenBank/DDBJ whole genome shotgun (WGS) entry which is preliminary data.</text>
</comment>
<feature type="region of interest" description="Disordered" evidence="4">
    <location>
        <begin position="435"/>
        <end position="454"/>
    </location>
</feature>
<feature type="compositionally biased region" description="Acidic residues" evidence="4">
    <location>
        <begin position="209"/>
        <end position="219"/>
    </location>
</feature>
<dbReference type="PANTHER" id="PTHR24147">
    <property type="entry name" value="ANKYRIN REPEAT DOMAIN 36-RELATED"/>
    <property type="match status" value="1"/>
</dbReference>
<evidence type="ECO:0000259" key="5">
    <source>
        <dbReference type="Pfam" id="PF14915"/>
    </source>
</evidence>
<dbReference type="InterPro" id="IPR002110">
    <property type="entry name" value="Ankyrin_rpt"/>
</dbReference>
<protein>
    <recommendedName>
        <fullName evidence="5">CCDC144C-like coiled-coil domain-containing protein</fullName>
    </recommendedName>
</protein>
<feature type="compositionally biased region" description="Low complexity" evidence="4">
    <location>
        <begin position="753"/>
        <end position="767"/>
    </location>
</feature>
<feature type="compositionally biased region" description="Polar residues" evidence="4">
    <location>
        <begin position="1040"/>
        <end position="1053"/>
    </location>
</feature>
<dbReference type="Pfam" id="PF14915">
    <property type="entry name" value="CCDC144C"/>
    <property type="match status" value="1"/>
</dbReference>
<dbReference type="STRING" id="400727.A0A2T7NUV8"/>
<feature type="region of interest" description="Disordered" evidence="4">
    <location>
        <begin position="743"/>
        <end position="767"/>
    </location>
</feature>
<feature type="domain" description="CCDC144C-like coiled-coil" evidence="5">
    <location>
        <begin position="949"/>
        <end position="1043"/>
    </location>
</feature>
<dbReference type="Proteomes" id="UP000245119">
    <property type="component" value="Linkage Group LG9"/>
</dbReference>
<proteinExistence type="predicted"/>
<evidence type="ECO:0000256" key="4">
    <source>
        <dbReference type="SAM" id="MobiDB-lite"/>
    </source>
</evidence>
<dbReference type="PROSITE" id="PS50088">
    <property type="entry name" value="ANK_REPEAT"/>
    <property type="match status" value="1"/>
</dbReference>
<keyword evidence="1 3" id="KW-0175">Coiled coil</keyword>
<evidence type="ECO:0000256" key="2">
    <source>
        <dbReference type="PROSITE-ProRule" id="PRU00023"/>
    </source>
</evidence>
<dbReference type="InterPro" id="IPR039497">
    <property type="entry name" value="CC144C-like_CC_dom"/>
</dbReference>
<feature type="compositionally biased region" description="Basic and acidic residues" evidence="4">
    <location>
        <begin position="197"/>
        <end position="206"/>
    </location>
</feature>
<feature type="region of interest" description="Disordered" evidence="4">
    <location>
        <begin position="119"/>
        <end position="141"/>
    </location>
</feature>
<sequence length="1053" mass="116333">MGITLTKKLALRKVGSNILLPMDKYGGLGTLTCSCQEKQEEVCRIILASKGQVDIEDNNLRTPLMYACQDGSVNLVKLLLDNGASTELKDAKGWTPDDCAVIQGHHACSQLITDHVMKQQRNSTASTPRSLTGSRSATPRGASPFAFSAAVDKDSVSFGLPVADAGGDESGEETLSKVSARGAGSDSWGDDTDISLAEDKKNKDGSGSDVDDNVLEEESATPKINLAKLVGYQHSESDDTESQKKSKEKGVKRAVTEKVETETQPRLNTSKSVPTETAHGGKTWAADDSPLTPRKSVSFKRDKELSQVHDIMNVNSEEESDDEAANPGHHSTLVAAGEAYFPSTPAGIPPPAYHLSPDKQREFMEELGLGDADDISDMSEVSEPQPAHFRLQCPHVWFPQLQWCQTSNNQDEEDERPLNQITANQELVDHSDWDSATAEDIPPPLPTSPQPKLGKVSEWESDIEEMVIQPLAKQTPREDSDWDSAFEAVTPRLNAGLAYRQVTKQRAADDTILSEDDEAEAAIAAVVHGNLPMPSIVKTQVSISNEPLGTETAHDVTAITCNAASSEDMPPSDAALPLPMDVALPSLQQQKQQLQALNMKGGRRREAPTRKSCSQAAGEGGGEELLENAQLLLQLQELEKDNARRLLQWKQEEADREDKQNAEVKKALLGEDVLHDLPSSEEDSVVHEKFELPIQPQMSKSTKRPIMDLCGNNSRDISNTTLSVDQSTDDFLFRQEVKNSKEQVKTETHKAQIISSAPSSIKTSPVSSSHVAAGRSHLSQGFHASVGSQAMGSVTQQIRQRLHVGSTHMGHHNDGLEVDVTKYYPNLLGNARSSHLDFNIADDDVLSFTSTEFENDLPASAGPFSQDILLNLDLTDPASVVHVQDHMREMRRQIEQEKNQRGNLESKLRLLGKEKQDLFKKIESLSESKHSLAENNLELEAKLRSLEYSLSEETEKRKNADLLLGKTKEQLARKEQQFTSEVEARQQAELTMRNIQLEMRAAQNTIKELEEEREELERHLEHEHNARKLQEQINDEQMRLVQQHNQETLSASR</sequence>
<evidence type="ECO:0000313" key="7">
    <source>
        <dbReference type="Proteomes" id="UP000245119"/>
    </source>
</evidence>
<dbReference type="Pfam" id="PF12796">
    <property type="entry name" value="Ank_2"/>
    <property type="match status" value="1"/>
</dbReference>
<evidence type="ECO:0000256" key="3">
    <source>
        <dbReference type="SAM" id="Coils"/>
    </source>
</evidence>
<feature type="compositionally biased region" description="Polar residues" evidence="4">
    <location>
        <begin position="119"/>
        <end position="137"/>
    </location>
</feature>
<feature type="compositionally biased region" description="Polar residues" evidence="4">
    <location>
        <begin position="264"/>
        <end position="275"/>
    </location>
</feature>
<dbReference type="SMART" id="SM00248">
    <property type="entry name" value="ANK"/>
    <property type="match status" value="3"/>
</dbReference>